<name>A0A9J7APJ1_9PROT</name>
<feature type="domain" description="SnoaL-like" evidence="1">
    <location>
        <begin position="13"/>
        <end position="118"/>
    </location>
</feature>
<protein>
    <submittedName>
        <fullName evidence="2">Nuclear transport factor 2 family protein</fullName>
    </submittedName>
</protein>
<dbReference type="PANTHER" id="PTHR34957">
    <property type="entry name" value="NUCLEAR TRANSPORT FACTOR 2 (NTF2) FAMILY PROTEIN"/>
    <property type="match status" value="1"/>
</dbReference>
<dbReference type="RefSeq" id="WP_257766768.1">
    <property type="nucleotide sequence ID" value="NZ_CP102480.1"/>
</dbReference>
<organism evidence="2 3">
    <name type="scientific">Nisaea acidiphila</name>
    <dbReference type="NCBI Taxonomy" id="1862145"/>
    <lineage>
        <taxon>Bacteria</taxon>
        <taxon>Pseudomonadati</taxon>
        <taxon>Pseudomonadota</taxon>
        <taxon>Alphaproteobacteria</taxon>
        <taxon>Rhodospirillales</taxon>
        <taxon>Thalassobaculaceae</taxon>
        <taxon>Nisaea</taxon>
    </lineage>
</organism>
<dbReference type="Gene3D" id="3.10.450.50">
    <property type="match status" value="1"/>
</dbReference>
<dbReference type="Pfam" id="PF13474">
    <property type="entry name" value="SnoaL_3"/>
    <property type="match status" value="1"/>
</dbReference>
<keyword evidence="3" id="KW-1185">Reference proteome</keyword>
<evidence type="ECO:0000313" key="3">
    <source>
        <dbReference type="Proteomes" id="UP001060336"/>
    </source>
</evidence>
<gene>
    <name evidence="2" type="ORF">NUH88_12630</name>
</gene>
<dbReference type="Proteomes" id="UP001060336">
    <property type="component" value="Chromosome"/>
</dbReference>
<dbReference type="SUPFAM" id="SSF54427">
    <property type="entry name" value="NTF2-like"/>
    <property type="match status" value="1"/>
</dbReference>
<dbReference type="EMBL" id="CP102480">
    <property type="protein sequence ID" value="UUX48260.1"/>
    <property type="molecule type" value="Genomic_DNA"/>
</dbReference>
<accession>A0A9J7APJ1</accession>
<proteinExistence type="predicted"/>
<sequence length="138" mass="15188">MSRARQSDVLIRNEAFYNAFTTRDLDAMETLWAGEMHVSCIHPGATPIFGRDAVMESWARLLSGPVKSSLQCLEPKVHFLSEDLALVICYELLGGETLAATNIFALEAADWVLVHHQAGPLASDMEAHADVPTPRLLQ</sequence>
<dbReference type="InterPro" id="IPR032710">
    <property type="entry name" value="NTF2-like_dom_sf"/>
</dbReference>
<evidence type="ECO:0000259" key="1">
    <source>
        <dbReference type="Pfam" id="PF13474"/>
    </source>
</evidence>
<reference evidence="2" key="1">
    <citation type="submission" date="2022-08" db="EMBL/GenBank/DDBJ databases">
        <title>Nisaea acidiphila sp. nov., isolated from a marine algal debris and emended description of the genus Nisaea Urios et al. 2008.</title>
        <authorList>
            <person name="Kwon K."/>
        </authorList>
    </citation>
    <scope>NUCLEOTIDE SEQUENCE</scope>
    <source>
        <strain evidence="2">MEBiC11861</strain>
    </source>
</reference>
<dbReference type="PANTHER" id="PTHR34957:SF1">
    <property type="entry name" value="NUCLEAR TRANSPORT FACTOR 2 (NTF2) FAMILY PROTEIN"/>
    <property type="match status" value="1"/>
</dbReference>
<evidence type="ECO:0000313" key="2">
    <source>
        <dbReference type="EMBL" id="UUX48260.1"/>
    </source>
</evidence>
<dbReference type="AlphaFoldDB" id="A0A9J7APJ1"/>
<dbReference type="KEGG" id="naci:NUH88_12630"/>
<dbReference type="InterPro" id="IPR037401">
    <property type="entry name" value="SnoaL-like"/>
</dbReference>